<evidence type="ECO:0000256" key="10">
    <source>
        <dbReference type="RuleBase" id="RU351113"/>
    </source>
</evidence>
<keyword evidence="9 10" id="KW-0807">Transducer</keyword>
<keyword evidence="8 10" id="KW-0675">Receptor</keyword>
<dbReference type="Pfam" id="PF02949">
    <property type="entry name" value="7tm_6"/>
    <property type="match status" value="1"/>
</dbReference>
<dbReference type="PANTHER" id="PTHR21137">
    <property type="entry name" value="ODORANT RECEPTOR"/>
    <property type="match status" value="1"/>
</dbReference>
<dbReference type="OrthoDB" id="7548151at2759"/>
<keyword evidence="7 10" id="KW-0472">Membrane</keyword>
<evidence type="ECO:0000256" key="8">
    <source>
        <dbReference type="ARBA" id="ARBA00023170"/>
    </source>
</evidence>
<protein>
    <recommendedName>
        <fullName evidence="10">Odorant receptor</fullName>
    </recommendedName>
</protein>
<sequence length="379" mass="44026">MSSPIEDPKCFVKRAFTLLNVSGTTFLLADIERYELPIRGVFLVNATVSPNYQVIFAIETYAIIINCWWVYSFDTVLLGLVRWITIDLKILQLNYRQCQFFYEPRGTLMVTQEGFNAVKNYSFNEELKNEDEIYNFVPFDEKQVNVKVDSFLKRFTSCLSHQQQVLKNIKDVNNLFSLVLAIQTISNCTLTCMGLFGLVSSIKKHNNPANDIVMLQIGFLNLLYWCFFGHMLIIQHDCLIDSIYECGWEEYVYNKDFIQVMIITIIHGMRPMVIKAGHFFDLSMNTYLAILLDNFYGRFVTGSQQIILHERLSKTVYACGWENYNGRKIKPVVVFGLYQTLTPMVMKAGYFFVFGMETYLSVIQKAYSYFAILNTMMTD</sequence>
<evidence type="ECO:0000256" key="4">
    <source>
        <dbReference type="ARBA" id="ARBA00022692"/>
    </source>
</evidence>
<evidence type="ECO:0000256" key="6">
    <source>
        <dbReference type="ARBA" id="ARBA00022989"/>
    </source>
</evidence>
<reference evidence="11" key="1">
    <citation type="submission" date="2021-04" db="EMBL/GenBank/DDBJ databases">
        <authorList>
            <person name="Chebbi M.A.C M."/>
        </authorList>
    </citation>
    <scope>NUCLEOTIDE SEQUENCE</scope>
</reference>
<gene>
    <name evidence="11" type="ORF">HICCMSTLAB_LOCUS5574</name>
</gene>
<comment type="subcellular location">
    <subcellularLocation>
        <location evidence="1 10">Cell membrane</location>
        <topology evidence="1 10">Multi-pass membrane protein</topology>
    </subcellularLocation>
</comment>
<keyword evidence="5 10" id="KW-0552">Olfaction</keyword>
<evidence type="ECO:0000256" key="3">
    <source>
        <dbReference type="ARBA" id="ARBA00022606"/>
    </source>
</evidence>
<comment type="caution">
    <text evidence="10">Lacks conserved residue(s) required for the propagation of feature annotation.</text>
</comment>
<dbReference type="AlphaFoldDB" id="A0A8J2HB35"/>
<keyword evidence="4 10" id="KW-0812">Transmembrane</keyword>
<feature type="transmembrane region" description="Helical" evidence="10">
    <location>
        <begin position="212"/>
        <end position="233"/>
    </location>
</feature>
<proteinExistence type="inferred from homology"/>
<keyword evidence="3 10" id="KW-0716">Sensory transduction</keyword>
<keyword evidence="6 10" id="KW-1133">Transmembrane helix</keyword>
<evidence type="ECO:0000313" key="11">
    <source>
        <dbReference type="EMBL" id="CAG5090294.1"/>
    </source>
</evidence>
<name>A0A8J2HB35_COTCN</name>
<dbReference type="PANTHER" id="PTHR21137:SF35">
    <property type="entry name" value="ODORANT RECEPTOR 19A-RELATED"/>
    <property type="match status" value="1"/>
</dbReference>
<evidence type="ECO:0000256" key="7">
    <source>
        <dbReference type="ARBA" id="ARBA00023136"/>
    </source>
</evidence>
<dbReference type="Proteomes" id="UP000786811">
    <property type="component" value="Unassembled WGS sequence"/>
</dbReference>
<dbReference type="InterPro" id="IPR004117">
    <property type="entry name" value="7tm6_olfct_rcpt"/>
</dbReference>
<keyword evidence="12" id="KW-1185">Reference proteome</keyword>
<evidence type="ECO:0000256" key="1">
    <source>
        <dbReference type="ARBA" id="ARBA00004651"/>
    </source>
</evidence>
<feature type="transmembrane region" description="Helical" evidence="10">
    <location>
        <begin position="175"/>
        <end position="200"/>
    </location>
</feature>
<evidence type="ECO:0000313" key="12">
    <source>
        <dbReference type="Proteomes" id="UP000786811"/>
    </source>
</evidence>
<dbReference type="GO" id="GO:0005549">
    <property type="term" value="F:odorant binding"/>
    <property type="evidence" value="ECO:0007669"/>
    <property type="project" value="InterPro"/>
</dbReference>
<comment type="similarity">
    <text evidence="10">Belongs to the insect chemoreceptor superfamily. Heteromeric odorant receptor channel (TC 1.A.69) family.</text>
</comment>
<dbReference type="GO" id="GO:0007165">
    <property type="term" value="P:signal transduction"/>
    <property type="evidence" value="ECO:0007669"/>
    <property type="project" value="UniProtKB-KW"/>
</dbReference>
<comment type="caution">
    <text evidence="11">The sequence shown here is derived from an EMBL/GenBank/DDBJ whole genome shotgun (WGS) entry which is preliminary data.</text>
</comment>
<evidence type="ECO:0000256" key="5">
    <source>
        <dbReference type="ARBA" id="ARBA00022725"/>
    </source>
</evidence>
<accession>A0A8J2HB35</accession>
<dbReference type="EMBL" id="CAJNRD030001119">
    <property type="protein sequence ID" value="CAG5090294.1"/>
    <property type="molecule type" value="Genomic_DNA"/>
</dbReference>
<evidence type="ECO:0000256" key="2">
    <source>
        <dbReference type="ARBA" id="ARBA00022475"/>
    </source>
</evidence>
<keyword evidence="2" id="KW-1003">Cell membrane</keyword>
<evidence type="ECO:0000256" key="9">
    <source>
        <dbReference type="ARBA" id="ARBA00023224"/>
    </source>
</evidence>
<dbReference type="GO" id="GO:0004984">
    <property type="term" value="F:olfactory receptor activity"/>
    <property type="evidence" value="ECO:0007669"/>
    <property type="project" value="InterPro"/>
</dbReference>
<organism evidence="11 12">
    <name type="scientific">Cotesia congregata</name>
    <name type="common">Parasitoid wasp</name>
    <name type="synonym">Apanteles congregatus</name>
    <dbReference type="NCBI Taxonomy" id="51543"/>
    <lineage>
        <taxon>Eukaryota</taxon>
        <taxon>Metazoa</taxon>
        <taxon>Ecdysozoa</taxon>
        <taxon>Arthropoda</taxon>
        <taxon>Hexapoda</taxon>
        <taxon>Insecta</taxon>
        <taxon>Pterygota</taxon>
        <taxon>Neoptera</taxon>
        <taxon>Endopterygota</taxon>
        <taxon>Hymenoptera</taxon>
        <taxon>Apocrita</taxon>
        <taxon>Ichneumonoidea</taxon>
        <taxon>Braconidae</taxon>
        <taxon>Microgastrinae</taxon>
        <taxon>Cotesia</taxon>
    </lineage>
</organism>
<dbReference type="GO" id="GO:0005886">
    <property type="term" value="C:plasma membrane"/>
    <property type="evidence" value="ECO:0007669"/>
    <property type="project" value="UniProtKB-SubCell"/>
</dbReference>